<dbReference type="STRING" id="1579979.WM2015_670"/>
<dbReference type="GO" id="GO:0022627">
    <property type="term" value="C:cytosolic small ribosomal subunit"/>
    <property type="evidence" value="ECO:0007669"/>
    <property type="project" value="TreeGrafter"/>
</dbReference>
<keyword evidence="2 5" id="KW-0689">Ribosomal protein</keyword>
<dbReference type="GO" id="GO:0006412">
    <property type="term" value="P:translation"/>
    <property type="evidence" value="ECO:0007669"/>
    <property type="project" value="UniProtKB-UniRule"/>
</dbReference>
<keyword evidence="3 5" id="KW-0687">Ribonucleoprotein</keyword>
<dbReference type="InterPro" id="IPR020574">
    <property type="entry name" value="Ribosomal_uS9_CS"/>
</dbReference>
<evidence type="ECO:0000313" key="8">
    <source>
        <dbReference type="Proteomes" id="UP000066624"/>
    </source>
</evidence>
<evidence type="ECO:0000256" key="4">
    <source>
        <dbReference type="ARBA" id="ARBA00035259"/>
    </source>
</evidence>
<evidence type="ECO:0000256" key="5">
    <source>
        <dbReference type="HAMAP-Rule" id="MF_00532"/>
    </source>
</evidence>
<dbReference type="RefSeq" id="WP_049724716.1">
    <property type="nucleotide sequence ID" value="NZ_CP012154.1"/>
</dbReference>
<proteinExistence type="inferred from homology"/>
<gene>
    <name evidence="5" type="primary">rpsI</name>
    <name evidence="7" type="ORF">WM2015_670</name>
</gene>
<protein>
    <recommendedName>
        <fullName evidence="4 5">Small ribosomal subunit protein uS9</fullName>
    </recommendedName>
</protein>
<dbReference type="InterPro" id="IPR014721">
    <property type="entry name" value="Ribsml_uS5_D2-typ_fold_subgr"/>
</dbReference>
<reference evidence="7 8" key="1">
    <citation type="submission" date="2015-07" db="EMBL/GenBank/DDBJ databases">
        <authorList>
            <person name="Noorani M."/>
        </authorList>
    </citation>
    <scope>NUCLEOTIDE SEQUENCE [LARGE SCALE GENOMIC DNA]</scope>
    <source>
        <strain evidence="7 8">KCTC 42284</strain>
    </source>
</reference>
<dbReference type="FunFam" id="3.30.230.10:FF:000001">
    <property type="entry name" value="30S ribosomal protein S9"/>
    <property type="match status" value="1"/>
</dbReference>
<dbReference type="PANTHER" id="PTHR21569:SF1">
    <property type="entry name" value="SMALL RIBOSOMAL SUBUNIT PROTEIN US9M"/>
    <property type="match status" value="1"/>
</dbReference>
<dbReference type="PROSITE" id="PS00360">
    <property type="entry name" value="RIBOSOMAL_S9"/>
    <property type="match status" value="1"/>
</dbReference>
<evidence type="ECO:0000256" key="6">
    <source>
        <dbReference type="RuleBase" id="RU003815"/>
    </source>
</evidence>
<dbReference type="Pfam" id="PF00380">
    <property type="entry name" value="Ribosomal_S9"/>
    <property type="match status" value="1"/>
</dbReference>
<dbReference type="KEGG" id="wma:WM2015_670"/>
<dbReference type="AlphaFoldDB" id="A0A0K0XTV1"/>
<dbReference type="InterPro" id="IPR000754">
    <property type="entry name" value="Ribosomal_uS9"/>
</dbReference>
<organism evidence="7 8">
    <name type="scientific">Wenzhouxiangella marina</name>
    <dbReference type="NCBI Taxonomy" id="1579979"/>
    <lineage>
        <taxon>Bacteria</taxon>
        <taxon>Pseudomonadati</taxon>
        <taxon>Pseudomonadota</taxon>
        <taxon>Gammaproteobacteria</taxon>
        <taxon>Chromatiales</taxon>
        <taxon>Wenzhouxiangellaceae</taxon>
        <taxon>Wenzhouxiangella</taxon>
    </lineage>
</organism>
<evidence type="ECO:0000256" key="3">
    <source>
        <dbReference type="ARBA" id="ARBA00023274"/>
    </source>
</evidence>
<dbReference type="PANTHER" id="PTHR21569">
    <property type="entry name" value="RIBOSOMAL PROTEIN S9"/>
    <property type="match status" value="1"/>
</dbReference>
<evidence type="ECO:0000256" key="2">
    <source>
        <dbReference type="ARBA" id="ARBA00022980"/>
    </source>
</evidence>
<dbReference type="HAMAP" id="MF_00532_B">
    <property type="entry name" value="Ribosomal_uS9_B"/>
    <property type="match status" value="1"/>
</dbReference>
<dbReference type="Gene3D" id="3.30.230.10">
    <property type="match status" value="1"/>
</dbReference>
<dbReference type="InterPro" id="IPR023035">
    <property type="entry name" value="Ribosomal_uS9_bac/plastid"/>
</dbReference>
<comment type="similarity">
    <text evidence="1 5 6">Belongs to the universal ribosomal protein uS9 family.</text>
</comment>
<dbReference type="EMBL" id="CP012154">
    <property type="protein sequence ID" value="AKS41051.1"/>
    <property type="molecule type" value="Genomic_DNA"/>
</dbReference>
<dbReference type="PATRIC" id="fig|1579979.3.peg.678"/>
<dbReference type="NCBIfam" id="NF001099">
    <property type="entry name" value="PRK00132.1"/>
    <property type="match status" value="1"/>
</dbReference>
<accession>A0A0K0XTV1</accession>
<dbReference type="GO" id="GO:0003723">
    <property type="term" value="F:RNA binding"/>
    <property type="evidence" value="ECO:0007669"/>
    <property type="project" value="TreeGrafter"/>
</dbReference>
<dbReference type="GO" id="GO:0003735">
    <property type="term" value="F:structural constituent of ribosome"/>
    <property type="evidence" value="ECO:0007669"/>
    <property type="project" value="InterPro"/>
</dbReference>
<dbReference type="SUPFAM" id="SSF54211">
    <property type="entry name" value="Ribosomal protein S5 domain 2-like"/>
    <property type="match status" value="1"/>
</dbReference>
<dbReference type="OrthoDB" id="9803965at2"/>
<sequence length="130" mass="14658">MATEQYYGTGRRKTSTARVFLRRGNGQITVNRKPLDEFFGRKTAQMIVRQPLELVELMDKFDVNVTVKGGGTTGQAGAIRLGLARALMEYDAELRSPLRRAGFVTRDARAVERKKVGLHKARKATQYSKR</sequence>
<name>A0A0K0XTV1_9GAMM</name>
<keyword evidence="8" id="KW-1185">Reference proteome</keyword>
<evidence type="ECO:0000313" key="7">
    <source>
        <dbReference type="EMBL" id="AKS41051.1"/>
    </source>
</evidence>
<dbReference type="Proteomes" id="UP000066624">
    <property type="component" value="Chromosome"/>
</dbReference>
<evidence type="ECO:0000256" key="1">
    <source>
        <dbReference type="ARBA" id="ARBA00005251"/>
    </source>
</evidence>
<dbReference type="InterPro" id="IPR020568">
    <property type="entry name" value="Ribosomal_Su5_D2-typ_SF"/>
</dbReference>